<dbReference type="InterPro" id="IPR007197">
    <property type="entry name" value="rSAM"/>
</dbReference>
<sequence length="671" mass="74574">MSGLQPLGSVDICLVTMPFVDLCRPSIALGLLKSALKSSPYRVSVSYGNLLFAEKVGVERYGLQKFGRQTRLAGDWVFAQAAFPEHVTDTSDFAQQIAQDIRRLAGLDRDPETLNRLAELVLDLRDQATAFVDEMVESVLAQTPRIVACTSVFQQHTASLALLRKLKERDPELITIIGGANCTGVMGVANIESFPWIDVIFSGEADDQFAPLIDHLMRSGLAGLDAACLEGVITKTSAIQLRDVSGKDLPCAFVSDLVTSPQPDYEDYFTTLRQVSYRDQIVPGIPLESSRGCWWGHKCGCTFCGLNGHNMRYRAKRADQVLNEIRSLRQTYGIERIEFVDNILDMGFFDDLLPRLANEPRKFNIFFETKANLTRTQVGRLKAAGVGWIQPGIEALHDQMLKLMNKGTTNAINLQLLKYACEFGLRVIWHVLYRLPGEEDAWHGESAKLVPLLHHLMPPTNFVPVTVQRFSAYHDDPEKYGLKLQVAPGYLDIYPLDVERIGQLAYFFDSNLDYPSAHDRHDGFLALNKAIRDWKRAFANEDAPPILGMRDEGESIFILDTRACATERRFRLEGIQADVLRCCDPALRSERLAPVLAEHHGRRYTESAIAQAVEALRERRLLVEVSGKLLQLAVPGEIPDLPARSTFPGGIDAPPNLAALIGASAKTAVAA</sequence>
<dbReference type="Pfam" id="PF04055">
    <property type="entry name" value="Radical_SAM"/>
    <property type="match status" value="1"/>
</dbReference>
<dbReference type="PANTHER" id="PTHR43409">
    <property type="entry name" value="ANAEROBIC MAGNESIUM-PROTOPORPHYRIN IX MONOMETHYL ESTER CYCLASE-RELATED"/>
    <property type="match status" value="1"/>
</dbReference>
<dbReference type="PANTHER" id="PTHR43409:SF7">
    <property type="entry name" value="BLL1977 PROTEIN"/>
    <property type="match status" value="1"/>
</dbReference>
<keyword evidence="8" id="KW-1185">Reference proteome</keyword>
<name>A0ABW4YBH2_9GAMM</name>
<dbReference type="Gene3D" id="3.20.20.70">
    <property type="entry name" value="Aldolase class I"/>
    <property type="match status" value="1"/>
</dbReference>
<dbReference type="NCBIfam" id="TIGR03975">
    <property type="entry name" value="rSAM_ocin_1"/>
    <property type="match status" value="1"/>
</dbReference>
<evidence type="ECO:0000256" key="1">
    <source>
        <dbReference type="ARBA" id="ARBA00001966"/>
    </source>
</evidence>
<keyword evidence="5" id="KW-0411">Iron-sulfur</keyword>
<dbReference type="SMART" id="SM00729">
    <property type="entry name" value="Elp3"/>
    <property type="match status" value="1"/>
</dbReference>
<dbReference type="RefSeq" id="WP_386026296.1">
    <property type="nucleotide sequence ID" value="NZ_JBHUHX010000021.1"/>
</dbReference>
<keyword evidence="2" id="KW-0949">S-adenosyl-L-methionine</keyword>
<dbReference type="SFLD" id="SFLDS00029">
    <property type="entry name" value="Radical_SAM"/>
    <property type="match status" value="1"/>
</dbReference>
<dbReference type="Proteomes" id="UP001597337">
    <property type="component" value="Unassembled WGS sequence"/>
</dbReference>
<gene>
    <name evidence="7" type="ORF">ACFSJC_10175</name>
</gene>
<keyword evidence="4" id="KW-0408">Iron</keyword>
<evidence type="ECO:0000256" key="4">
    <source>
        <dbReference type="ARBA" id="ARBA00023004"/>
    </source>
</evidence>
<proteinExistence type="predicted"/>
<dbReference type="EMBL" id="JBHUHX010000021">
    <property type="protein sequence ID" value="MFD2112204.1"/>
    <property type="molecule type" value="Genomic_DNA"/>
</dbReference>
<dbReference type="InterPro" id="IPR058240">
    <property type="entry name" value="rSAM_sf"/>
</dbReference>
<comment type="caution">
    <text evidence="7">The sequence shown here is derived from an EMBL/GenBank/DDBJ whole genome shotgun (WGS) entry which is preliminary data.</text>
</comment>
<dbReference type="SFLD" id="SFLDF00324">
    <property type="entry name" value="bacteriocin_maturation"/>
    <property type="match status" value="1"/>
</dbReference>
<dbReference type="InterPro" id="IPR006638">
    <property type="entry name" value="Elp3/MiaA/NifB-like_rSAM"/>
</dbReference>
<protein>
    <submittedName>
        <fullName evidence="7">RiPP maturation radical SAM C-methyltransferase</fullName>
    </submittedName>
</protein>
<organism evidence="7 8">
    <name type="scientific">Thiorhodococcus fuscus</name>
    <dbReference type="NCBI Taxonomy" id="527200"/>
    <lineage>
        <taxon>Bacteria</taxon>
        <taxon>Pseudomonadati</taxon>
        <taxon>Pseudomonadota</taxon>
        <taxon>Gammaproteobacteria</taxon>
        <taxon>Chromatiales</taxon>
        <taxon>Chromatiaceae</taxon>
        <taxon>Thiorhodococcus</taxon>
    </lineage>
</organism>
<dbReference type="CDD" id="cd01335">
    <property type="entry name" value="Radical_SAM"/>
    <property type="match status" value="1"/>
</dbReference>
<dbReference type="InterPro" id="IPR013785">
    <property type="entry name" value="Aldolase_TIM"/>
</dbReference>
<dbReference type="Gene3D" id="3.40.50.280">
    <property type="entry name" value="Cobalamin-binding domain"/>
    <property type="match status" value="1"/>
</dbReference>
<evidence type="ECO:0000256" key="3">
    <source>
        <dbReference type="ARBA" id="ARBA00022723"/>
    </source>
</evidence>
<accession>A0ABW4YBH2</accession>
<evidence type="ECO:0000259" key="6">
    <source>
        <dbReference type="PROSITE" id="PS51332"/>
    </source>
</evidence>
<feature type="domain" description="B12-binding" evidence="6">
    <location>
        <begin position="73"/>
        <end position="223"/>
    </location>
</feature>
<dbReference type="PROSITE" id="PS51332">
    <property type="entry name" value="B12_BINDING"/>
    <property type="match status" value="1"/>
</dbReference>
<dbReference type="InterPro" id="IPR006158">
    <property type="entry name" value="Cobalamin-bd"/>
</dbReference>
<dbReference type="InterPro" id="IPR023984">
    <property type="entry name" value="rSAM_ocin_1"/>
</dbReference>
<evidence type="ECO:0000256" key="2">
    <source>
        <dbReference type="ARBA" id="ARBA00022691"/>
    </source>
</evidence>
<reference evidence="8" key="1">
    <citation type="journal article" date="2019" name="Int. J. Syst. Evol. Microbiol.">
        <title>The Global Catalogue of Microorganisms (GCM) 10K type strain sequencing project: providing services to taxonomists for standard genome sequencing and annotation.</title>
        <authorList>
            <consortium name="The Broad Institute Genomics Platform"/>
            <consortium name="The Broad Institute Genome Sequencing Center for Infectious Disease"/>
            <person name="Wu L."/>
            <person name="Ma J."/>
        </authorList>
    </citation>
    <scope>NUCLEOTIDE SEQUENCE [LARGE SCALE GENOMIC DNA]</scope>
    <source>
        <strain evidence="8">KACC 12597</strain>
    </source>
</reference>
<dbReference type="SFLD" id="SFLDG01082">
    <property type="entry name" value="B12-binding_domain_containing"/>
    <property type="match status" value="1"/>
</dbReference>
<dbReference type="InterPro" id="IPR051198">
    <property type="entry name" value="BchE-like"/>
</dbReference>
<comment type="cofactor">
    <cofactor evidence="1">
        <name>[4Fe-4S] cluster</name>
        <dbReference type="ChEBI" id="CHEBI:49883"/>
    </cofactor>
</comment>
<evidence type="ECO:0000313" key="8">
    <source>
        <dbReference type="Proteomes" id="UP001597337"/>
    </source>
</evidence>
<evidence type="ECO:0000256" key="5">
    <source>
        <dbReference type="ARBA" id="ARBA00023014"/>
    </source>
</evidence>
<evidence type="ECO:0000313" key="7">
    <source>
        <dbReference type="EMBL" id="MFD2112204.1"/>
    </source>
</evidence>
<keyword evidence="3" id="KW-0479">Metal-binding</keyword>
<dbReference type="SUPFAM" id="SSF102114">
    <property type="entry name" value="Radical SAM enzymes"/>
    <property type="match status" value="1"/>
</dbReference>